<dbReference type="Pfam" id="PF11905">
    <property type="entry name" value="DUF3425"/>
    <property type="match status" value="1"/>
</dbReference>
<proteinExistence type="predicted"/>
<dbReference type="InterPro" id="IPR021833">
    <property type="entry name" value="DUF3425"/>
</dbReference>
<evidence type="ECO:0000313" key="2">
    <source>
        <dbReference type="EMBL" id="KAK0384551.1"/>
    </source>
</evidence>
<gene>
    <name evidence="2" type="ORF">NLU13_8637</name>
</gene>
<keyword evidence="3" id="KW-1185">Reference proteome</keyword>
<evidence type="ECO:0000256" key="1">
    <source>
        <dbReference type="SAM" id="MobiDB-lite"/>
    </source>
</evidence>
<name>A0AA39GCL2_SARSR</name>
<dbReference type="Proteomes" id="UP001175261">
    <property type="component" value="Unassembled WGS sequence"/>
</dbReference>
<dbReference type="PANTHER" id="PTHR38116">
    <property type="entry name" value="CHROMOSOME 7, WHOLE GENOME SHOTGUN SEQUENCE"/>
    <property type="match status" value="1"/>
</dbReference>
<dbReference type="AlphaFoldDB" id="A0AA39GCL2"/>
<protein>
    <submittedName>
        <fullName evidence="2">Uncharacterized protein</fullName>
    </submittedName>
</protein>
<dbReference type="PANTHER" id="PTHR38116:SF5">
    <property type="entry name" value="BZIP DOMAIN-CONTAINING PROTEIN"/>
    <property type="match status" value="1"/>
</dbReference>
<evidence type="ECO:0000313" key="3">
    <source>
        <dbReference type="Proteomes" id="UP001175261"/>
    </source>
</evidence>
<reference evidence="2" key="1">
    <citation type="submission" date="2022-10" db="EMBL/GenBank/DDBJ databases">
        <title>Determination and structural analysis of whole genome sequence of Sarocladium strictum F4-1.</title>
        <authorList>
            <person name="Hu L."/>
            <person name="Jiang Y."/>
        </authorList>
    </citation>
    <scope>NUCLEOTIDE SEQUENCE</scope>
    <source>
        <strain evidence="2">F4-1</strain>
    </source>
</reference>
<dbReference type="EMBL" id="JAPDFR010000008">
    <property type="protein sequence ID" value="KAK0384551.1"/>
    <property type="molecule type" value="Genomic_DNA"/>
</dbReference>
<accession>A0AA39GCL2</accession>
<feature type="compositionally biased region" description="Polar residues" evidence="1">
    <location>
        <begin position="232"/>
        <end position="245"/>
    </location>
</feature>
<sequence length="347" mass="38767">MDCARSPRESSSCPEGYHTSLHLTYNVPATDSDIEPHEINLSSKSLAKRAEFLFFWSWIAVPFPVPCWWRQSPLRRTGRGCAVDRSGASCRRDSTFERIVCGRRKAAAAANAPTSRATSSSTPSTVQQQALSSSQANHLVIPDYITANGQRVAATLLSPMSLDHLIPLIQYNVFRATVTNIHLTRLHHLLDNRCTHAYNNYTSSSRSTLTIPVFPAPLPLFPRPEGLDDDSSVPSSLQPTPLQRTTPHHPPWISVLPCGRMRDNAVRNLHRLDVREFCADLLPHLVGEGDRASAGGLVVWTTPWEASGWEVEPGFVRKWGFLIQGCVELMHATNRYRCLRGEEPLEW</sequence>
<comment type="caution">
    <text evidence="2">The sequence shown here is derived from an EMBL/GenBank/DDBJ whole genome shotgun (WGS) entry which is preliminary data.</text>
</comment>
<feature type="region of interest" description="Disordered" evidence="1">
    <location>
        <begin position="225"/>
        <end position="247"/>
    </location>
</feature>
<organism evidence="2 3">
    <name type="scientific">Sarocladium strictum</name>
    <name type="common">Black bundle disease fungus</name>
    <name type="synonym">Acremonium strictum</name>
    <dbReference type="NCBI Taxonomy" id="5046"/>
    <lineage>
        <taxon>Eukaryota</taxon>
        <taxon>Fungi</taxon>
        <taxon>Dikarya</taxon>
        <taxon>Ascomycota</taxon>
        <taxon>Pezizomycotina</taxon>
        <taxon>Sordariomycetes</taxon>
        <taxon>Hypocreomycetidae</taxon>
        <taxon>Hypocreales</taxon>
        <taxon>Sarocladiaceae</taxon>
        <taxon>Sarocladium</taxon>
    </lineage>
</organism>